<dbReference type="OrthoDB" id="280278at2"/>
<dbReference type="AlphaFoldDB" id="Q3A482"/>
<reference evidence="4" key="1">
    <citation type="submission" date="2005-10" db="EMBL/GenBank/DDBJ databases">
        <title>Complete sequence of Pelobacter carbinolicus DSM 2380.</title>
        <authorList>
            <person name="Copeland A."/>
            <person name="Lucas S."/>
            <person name="Lapidus A."/>
            <person name="Barry K."/>
            <person name="Detter J.C."/>
            <person name="Glavina T."/>
            <person name="Hammon N."/>
            <person name="Israni S."/>
            <person name="Pitluck S."/>
            <person name="Chertkov O."/>
            <person name="Schmutz J."/>
            <person name="Larimer F."/>
            <person name="Land M."/>
            <person name="Kyrpides N."/>
            <person name="Ivanova N."/>
            <person name="Richardson P."/>
        </authorList>
    </citation>
    <scope>NUCLEOTIDE SEQUENCE [LARGE SCALE GENOMIC DNA]</scope>
    <source>
        <strain evidence="4">DSM 2380 / NBRC 103641 / GraBd1</strain>
    </source>
</reference>
<reference evidence="3 4" key="2">
    <citation type="journal article" date="2012" name="BMC Genomics">
        <title>The genome of Pelobacter carbinolicus reveals surprising metabolic capabilities and physiological features.</title>
        <authorList>
            <person name="Aklujkar M."/>
            <person name="Haveman S.A."/>
            <person name="Didonato R.Jr."/>
            <person name="Chertkov O."/>
            <person name="Han C.S."/>
            <person name="Land M.L."/>
            <person name="Brown P."/>
            <person name="Lovley D.R."/>
        </authorList>
    </citation>
    <scope>NUCLEOTIDE SEQUENCE [LARGE SCALE GENOMIC DNA]</scope>
    <source>
        <strain evidence="4">DSM 2380 / NBRC 103641 / GraBd1</strain>
    </source>
</reference>
<evidence type="ECO:0000259" key="2">
    <source>
        <dbReference type="Pfam" id="PF02579"/>
    </source>
</evidence>
<proteinExistence type="predicted"/>
<dbReference type="eggNOG" id="COG1433">
    <property type="taxonomic scope" value="Bacteria"/>
</dbReference>
<evidence type="ECO:0000256" key="1">
    <source>
        <dbReference type="SAM" id="MobiDB-lite"/>
    </source>
</evidence>
<dbReference type="Gene3D" id="3.30.420.130">
    <property type="entry name" value="Dinitrogenase iron-molybdenum cofactor biosynthesis domain"/>
    <property type="match status" value="1"/>
</dbReference>
<organism evidence="3 4">
    <name type="scientific">Syntrophotalea carbinolica (strain DSM 2380 / NBRC 103641 / GraBd1)</name>
    <name type="common">Pelobacter carbinolicus</name>
    <dbReference type="NCBI Taxonomy" id="338963"/>
    <lineage>
        <taxon>Bacteria</taxon>
        <taxon>Pseudomonadati</taxon>
        <taxon>Thermodesulfobacteriota</taxon>
        <taxon>Desulfuromonadia</taxon>
        <taxon>Desulfuromonadales</taxon>
        <taxon>Syntrophotaleaceae</taxon>
        <taxon>Syntrophotalea</taxon>
    </lineage>
</organism>
<sequence>MKIAFAHWDNRIAPVFDTAHQIYVADIESGNVVREAQEALAEGLPVRKVLRLVELGIGTLVCGAISRSMYELINAYGIQVIPFVAGDLDEVIRCWRSGDLDSCSFNMPGCNGRGGRRFRMMHEGQKEDDTMKQSGRGMGAGSGRGQGGQTPGRAGRMGGPKAAGPTGYCICPQCGQKEPHQRGVPCVERKCPKCGSNMARQ</sequence>
<dbReference type="EMBL" id="CP000142">
    <property type="protein sequence ID" value="ABA88825.2"/>
    <property type="molecule type" value="Genomic_DNA"/>
</dbReference>
<protein>
    <submittedName>
        <fullName evidence="3">Nitrogenase molybdenum-iron cofactor biosynthesis protein NifB/NifX-related protein, iron-sulfur cluster-binding protein</fullName>
    </submittedName>
</protein>
<dbReference type="InterPro" id="IPR036105">
    <property type="entry name" value="DiNase_FeMo-co_biosyn_sf"/>
</dbReference>
<feature type="compositionally biased region" description="Gly residues" evidence="1">
    <location>
        <begin position="136"/>
        <end position="158"/>
    </location>
</feature>
<dbReference type="KEGG" id="pca:Pcar_1581"/>
<dbReference type="HOGENOM" id="CLU_1401876_0_0_7"/>
<evidence type="ECO:0000313" key="4">
    <source>
        <dbReference type="Proteomes" id="UP000002534"/>
    </source>
</evidence>
<evidence type="ECO:0000313" key="3">
    <source>
        <dbReference type="EMBL" id="ABA88825.2"/>
    </source>
</evidence>
<accession>Q3A482</accession>
<feature type="domain" description="Dinitrogenase iron-molybdenum cofactor biosynthesis" evidence="2">
    <location>
        <begin position="9"/>
        <end position="96"/>
    </location>
</feature>
<dbReference type="RefSeq" id="WP_011341309.1">
    <property type="nucleotide sequence ID" value="NC_007498.2"/>
</dbReference>
<dbReference type="Proteomes" id="UP000002534">
    <property type="component" value="Chromosome"/>
</dbReference>
<dbReference type="SUPFAM" id="SSF53146">
    <property type="entry name" value="Nitrogenase accessory factor-like"/>
    <property type="match status" value="1"/>
</dbReference>
<name>Q3A482_SYNC1</name>
<dbReference type="Pfam" id="PF02579">
    <property type="entry name" value="Nitro_FeMo-Co"/>
    <property type="match status" value="1"/>
</dbReference>
<dbReference type="InterPro" id="IPR003731">
    <property type="entry name" value="Di-Nase_FeMo-co_biosynth"/>
</dbReference>
<keyword evidence="4" id="KW-1185">Reference proteome</keyword>
<gene>
    <name evidence="3" type="ordered locus">Pcar_1581</name>
</gene>
<dbReference type="STRING" id="338963.Pcar_1581"/>
<feature type="region of interest" description="Disordered" evidence="1">
    <location>
        <begin position="125"/>
        <end position="159"/>
    </location>
</feature>